<dbReference type="STRING" id="1121942.SAMN02745148_02393"/>
<name>A0A1M5AYV4_9GAMM</name>
<protein>
    <submittedName>
        <fullName evidence="1">Uncharacterized protein</fullName>
    </submittedName>
</protein>
<evidence type="ECO:0000313" key="1">
    <source>
        <dbReference type="EMBL" id="SHF35267.1"/>
    </source>
</evidence>
<dbReference type="EMBL" id="FQUJ01000010">
    <property type="protein sequence ID" value="SHF35267.1"/>
    <property type="molecule type" value="Genomic_DNA"/>
</dbReference>
<organism evidence="1 2">
    <name type="scientific">Modicisalibacter ilicicola DSM 19980</name>
    <dbReference type="NCBI Taxonomy" id="1121942"/>
    <lineage>
        <taxon>Bacteria</taxon>
        <taxon>Pseudomonadati</taxon>
        <taxon>Pseudomonadota</taxon>
        <taxon>Gammaproteobacteria</taxon>
        <taxon>Oceanospirillales</taxon>
        <taxon>Halomonadaceae</taxon>
        <taxon>Modicisalibacter</taxon>
    </lineage>
</organism>
<reference evidence="1 2" key="1">
    <citation type="submission" date="2016-11" db="EMBL/GenBank/DDBJ databases">
        <authorList>
            <person name="Jaros S."/>
            <person name="Januszkiewicz K."/>
            <person name="Wedrychowicz H."/>
        </authorList>
    </citation>
    <scope>NUCLEOTIDE SEQUENCE [LARGE SCALE GENOMIC DNA]</scope>
    <source>
        <strain evidence="1 2">DSM 19980</strain>
    </source>
</reference>
<sequence>MIDLQAFGSRHEALLPWGMALAMAWAVPMETNAQYPGAEPADWPCEQRLIPELAWGTLWAGPSLDALERQWWEDEEVGAVVRFATARQTPRDAALERVRDFVERVASEPQANADHRLTLLFAGLFERLDRERSRIIDRIRSAARAQVARLERISGMVDRLEALRASENASDAAIERLQKELYWERQVFQMRQQALPALCEKPYLLEETLSRMVRTISAQM</sequence>
<dbReference type="RefSeq" id="WP_072823125.1">
    <property type="nucleotide sequence ID" value="NZ_FQUJ01000010.1"/>
</dbReference>
<keyword evidence="2" id="KW-1185">Reference proteome</keyword>
<accession>A0A1M5AYV4</accession>
<dbReference type="AlphaFoldDB" id="A0A1M5AYV4"/>
<proteinExistence type="predicted"/>
<evidence type="ECO:0000313" key="2">
    <source>
        <dbReference type="Proteomes" id="UP000184346"/>
    </source>
</evidence>
<dbReference type="Proteomes" id="UP000184346">
    <property type="component" value="Unassembled WGS sequence"/>
</dbReference>
<gene>
    <name evidence="1" type="ORF">SAMN02745148_02393</name>
</gene>
<dbReference type="OrthoDB" id="6159094at2"/>